<feature type="region of interest" description="Disordered" evidence="10">
    <location>
        <begin position="1478"/>
        <end position="1510"/>
    </location>
</feature>
<dbReference type="SUPFAM" id="SSF52151">
    <property type="entry name" value="FabD/lysophospholipase-like"/>
    <property type="match status" value="2"/>
</dbReference>
<dbReference type="Gene3D" id="2.60.120.10">
    <property type="entry name" value="Jelly Rolls"/>
    <property type="match status" value="3"/>
</dbReference>
<keyword evidence="5 9" id="KW-0442">Lipid degradation</keyword>
<feature type="region of interest" description="Disordered" evidence="10">
    <location>
        <begin position="51"/>
        <end position="78"/>
    </location>
</feature>
<dbReference type="GO" id="GO:0005783">
    <property type="term" value="C:endoplasmic reticulum"/>
    <property type="evidence" value="ECO:0007669"/>
    <property type="project" value="TreeGrafter"/>
</dbReference>
<dbReference type="OMA" id="INPDWIR"/>
<keyword evidence="4 9" id="KW-0378">Hydrolase</keyword>
<evidence type="ECO:0000256" key="5">
    <source>
        <dbReference type="ARBA" id="ARBA00022963"/>
    </source>
</evidence>
<dbReference type="InterPro" id="IPR002641">
    <property type="entry name" value="PNPLA_dom"/>
</dbReference>
<comment type="subcellular location">
    <subcellularLocation>
        <location evidence="1">Membrane</location>
        <topology evidence="1">Single-pass membrane protein</topology>
    </subcellularLocation>
</comment>
<evidence type="ECO:0000256" key="8">
    <source>
        <dbReference type="ARBA" id="ARBA00023136"/>
    </source>
</evidence>
<evidence type="ECO:0000256" key="3">
    <source>
        <dbReference type="ARBA" id="ARBA00022692"/>
    </source>
</evidence>
<evidence type="ECO:0000313" key="13">
    <source>
        <dbReference type="EMBL" id="KHN83631.1"/>
    </source>
</evidence>
<feature type="active site" description="Proton acceptor" evidence="9">
    <location>
        <position position="1200"/>
    </location>
</feature>
<evidence type="ECO:0000313" key="14">
    <source>
        <dbReference type="Proteomes" id="UP000031036"/>
    </source>
</evidence>
<dbReference type="STRING" id="6265.A0A0B2VJG5"/>
<feature type="active site" description="Nucleophile" evidence="9">
    <location>
        <position position="1082"/>
    </location>
</feature>
<dbReference type="PROSITE" id="PS51635">
    <property type="entry name" value="PNPLA"/>
    <property type="match status" value="2"/>
</dbReference>
<dbReference type="SUPFAM" id="SSF51206">
    <property type="entry name" value="cAMP-binding domain-like"/>
    <property type="match status" value="3"/>
</dbReference>
<dbReference type="GO" id="GO:0016020">
    <property type="term" value="C:membrane"/>
    <property type="evidence" value="ECO:0007669"/>
    <property type="project" value="UniProtKB-SubCell"/>
</dbReference>
<evidence type="ECO:0000259" key="12">
    <source>
        <dbReference type="PROSITE" id="PS51635"/>
    </source>
</evidence>
<feature type="domain" description="Cyclic nucleotide-binding" evidence="11">
    <location>
        <begin position="522"/>
        <end position="618"/>
    </location>
</feature>
<feature type="short sequence motif" description="GXGXXG" evidence="9">
    <location>
        <begin position="896"/>
        <end position="901"/>
    </location>
</feature>
<keyword evidence="3" id="KW-0812">Transmembrane</keyword>
<dbReference type="Pfam" id="PF24179">
    <property type="entry name" value="NTE_Ploop"/>
    <property type="match status" value="2"/>
</dbReference>
<feature type="domain" description="Cyclic nucleotide-binding" evidence="11">
    <location>
        <begin position="404"/>
        <end position="516"/>
    </location>
</feature>
<dbReference type="GO" id="GO:0016042">
    <property type="term" value="P:lipid catabolic process"/>
    <property type="evidence" value="ECO:0007669"/>
    <property type="project" value="UniProtKB-UniRule"/>
</dbReference>
<dbReference type="PANTHER" id="PTHR14226:SF29">
    <property type="entry name" value="NEUROPATHY TARGET ESTERASE SWS"/>
    <property type="match status" value="1"/>
</dbReference>
<dbReference type="PROSITE" id="PS50042">
    <property type="entry name" value="CNMP_BINDING_3"/>
    <property type="match status" value="3"/>
</dbReference>
<dbReference type="InterPro" id="IPR000595">
    <property type="entry name" value="cNMP-bd_dom"/>
</dbReference>
<feature type="region of interest" description="Disordered" evidence="10">
    <location>
        <begin position="363"/>
        <end position="392"/>
    </location>
</feature>
<dbReference type="InterPro" id="IPR050301">
    <property type="entry name" value="NTE"/>
</dbReference>
<proteinExistence type="inferred from homology"/>
<sequence length="1690" mass="190855">MITTLFTTFFASIWLAATFIAERVPLVCGTFLAAIILYQLVAYFCSGNGEDEHNQPRHRVSPIQEADEEGNETDHPSPRVAVGVCRAKRAEKKTVDWMLDAKKIYRSFMKPGRQSPPEEASELLRSGNRPSLRRRHSATGPMQFARAAKDFIVRGRSGRFKRQFSDVSRSNLPRPPTEFFEPSAMPEMPNHLKPEIFYILHYLKMLELPADWTLDPQDISVEKYSAGDYIIKPGDDDNSITAVLDGSIIVYINHGEGKDQKEYKVRRIDKGDCFFSLLSMLEILLNNESKFRNICVRAGTECRLARYKLHSFRKSYMKNSNLWIRPIQIVITRLLHVTLTTLHQYFGLSGELFKKRVDDKRYGDEKSRQPLGNVGSIRHKQKPRPRLNSTEEWSEQQAMARKWMAEALKVGDHAEALRLINERTHLMSIPENHVITEQNAEEERLILVISGTVVFSQEAVYEDEEGSENEWYSMVQPRELVGGLQLLTSEPSFHTVRSHTAATIAVLNKEDFAELLELRPEVILPVAESVIRRLSPFLRSVDFAIDWVLLDSGQAVYRSGDVADSLFVALSGRLRSVEKKMVVEEFGRGDLIGMVEVLQRVPRSTTVLAIRFSQLARIPEGLLNYIKMKFPQVGFRLVHLLGHYYSSSNRRTMVASSVFTDHLSGPIGDPRSHIKNLHTVAVIAASTDVPLVSFTCELYNALNANLRVLRLSSSKVAEHLGPSVLEKLQSVEPCDGQADFRLMHWLNVQEDTFPLVIYECDNMATNWTRRCLRQADAILLVANGDQKPMKQSFMEEFLSINPDWIRTNKELILLWNEETVAPQGTIEWLKGSWFSGHHHIRCPKRMTQWNLPTVTEREVIAYYEENVFWDKVDNNSDFARLARILTGNAVGVVLGGGGARGASHVGILRAIREHGIPIDFIGGTSMGALIGGLYAESDMDVEQRAKEWFTMEEFLSINPDWIRTNKELILLWNEETVAPQGTIEWLKGSWFSGHHHIRCPKRMTQWNLPTVTEREVIAYYEENVFWDKVDNNSDFARLARILTGNAVGVVLGGGGARGASHVGILRAIREHGIPIDFIGGTSMGALIGGLYAESDMDVEQRAKEWFTLMNSLWPKIWDLTYAHSAMFTGAGFNKTVQAAFSDIAIEDLWLPYFCVTTDISDSEMRVHRSGPLWAYCRASMSLAGYLPPLCDPVDGHLLLDGGYVNNLPADVMRSMGAKVVIAVDVGAASENNLLNYGDSLSGFWVLFKKLNPFGEPVKVLNMEEIQSRLAYVSCVRQLEQVKKAPYCHYLRPPIAEYKTLEFAKFDEIYLVGFFRSMGAKVVIAVDVGAASENNLLNYGDSLSGFWVLFKKLNPFGEPVKVLNMEEIQSRLAYVSCVRQLEQVKKAPYCHYLRPPIAEYKTLEFAKFDEIYDVGYKYGAEKFSELVKKSDLLKSIVGPEVLRSLKLQQGRRELSKLASYDRSLASSFTNLAAQVSKIPKVPSKESSNSGNSSDDENGIGEGWWPRSGQHSPDDLRASFEEVYDDDEVEGYVSEPCSSYRYRTHHNVFNVDDGDECSTEEEDQGRAYMTTSTAVDNVSTTALKSRQTCAEISVVSELETAATVESGKVLRRRRRTLTDITDELYRLNDALREMSCSAGDFVMRPSNTFQGMTTRSVKATWEKVSVRVLVICAALCMQPSEYGLRKLLFLVA</sequence>
<comment type="caution">
    <text evidence="9">Lacks conserved residue(s) required for the propagation of feature annotation.</text>
</comment>
<dbReference type="CDD" id="cd00038">
    <property type="entry name" value="CAP_ED"/>
    <property type="match status" value="3"/>
</dbReference>
<dbReference type="SMART" id="SM00100">
    <property type="entry name" value="cNMP"/>
    <property type="match status" value="3"/>
</dbReference>
<name>A0A0B2VJG5_TOXCA</name>
<evidence type="ECO:0000256" key="2">
    <source>
        <dbReference type="ARBA" id="ARBA00006636"/>
    </source>
</evidence>
<feature type="domain" description="Cyclic nucleotide-binding" evidence="11">
    <location>
        <begin position="224"/>
        <end position="333"/>
    </location>
</feature>
<accession>A0A0B2VJG5</accession>
<dbReference type="InterPro" id="IPR018490">
    <property type="entry name" value="cNMP-bd_dom_sf"/>
</dbReference>
<dbReference type="EMBL" id="JPKZ01001175">
    <property type="protein sequence ID" value="KHN83631.1"/>
    <property type="molecule type" value="Genomic_DNA"/>
</dbReference>
<dbReference type="InterPro" id="IPR016035">
    <property type="entry name" value="Acyl_Trfase/lysoPLipase"/>
</dbReference>
<keyword evidence="8" id="KW-0472">Membrane</keyword>
<dbReference type="Gene3D" id="3.40.1090.10">
    <property type="entry name" value="Cytosolic phospholipase A2 catalytic domain"/>
    <property type="match status" value="2"/>
</dbReference>
<dbReference type="Proteomes" id="UP000031036">
    <property type="component" value="Unassembled WGS sequence"/>
</dbReference>
<feature type="domain" description="PNPLA" evidence="12">
    <location>
        <begin position="1049"/>
        <end position="1213"/>
    </location>
</feature>
<protein>
    <submittedName>
        <fullName evidence="13">Putative NTE family protein</fullName>
    </submittedName>
</protein>
<evidence type="ECO:0000256" key="10">
    <source>
        <dbReference type="SAM" id="MobiDB-lite"/>
    </source>
</evidence>
<gene>
    <name evidence="13" type="primary">ZK370.4</name>
    <name evidence="13" type="ORF">Tcan_11629</name>
</gene>
<dbReference type="GO" id="GO:0046470">
    <property type="term" value="P:phosphatidylcholine metabolic process"/>
    <property type="evidence" value="ECO:0007669"/>
    <property type="project" value="InterPro"/>
</dbReference>
<evidence type="ECO:0000256" key="1">
    <source>
        <dbReference type="ARBA" id="ARBA00004167"/>
    </source>
</evidence>
<dbReference type="OrthoDB" id="421051at2759"/>
<feature type="short sequence motif" description="GXSXG" evidence="9">
    <location>
        <begin position="1080"/>
        <end position="1084"/>
    </location>
</feature>
<dbReference type="PROSITE" id="PS01237">
    <property type="entry name" value="UPF0028"/>
    <property type="match status" value="2"/>
</dbReference>
<dbReference type="InterPro" id="IPR056556">
    <property type="entry name" value="NTE1_P-loop_dom"/>
</dbReference>
<feature type="domain" description="PNPLA" evidence="12">
    <location>
        <begin position="892"/>
        <end position="1057"/>
    </location>
</feature>
<dbReference type="PANTHER" id="PTHR14226">
    <property type="entry name" value="NEUROPATHY TARGET ESTERASE/SWISS CHEESE D.MELANOGASTER"/>
    <property type="match status" value="1"/>
</dbReference>
<feature type="short sequence motif" description="GXSXG" evidence="9">
    <location>
        <begin position="923"/>
        <end position="927"/>
    </location>
</feature>
<evidence type="ECO:0000256" key="9">
    <source>
        <dbReference type="PROSITE-ProRule" id="PRU01161"/>
    </source>
</evidence>
<keyword evidence="6" id="KW-1133">Transmembrane helix</keyword>
<reference evidence="13 14" key="1">
    <citation type="submission" date="2014-11" db="EMBL/GenBank/DDBJ databases">
        <title>Genetic blueprint of the zoonotic pathogen Toxocara canis.</title>
        <authorList>
            <person name="Zhu X.-Q."/>
            <person name="Korhonen P.K."/>
            <person name="Cai H."/>
            <person name="Young N.D."/>
            <person name="Nejsum P."/>
            <person name="von Samson-Himmelstjerna G."/>
            <person name="Boag P.R."/>
            <person name="Tan P."/>
            <person name="Li Q."/>
            <person name="Min J."/>
            <person name="Yang Y."/>
            <person name="Wang X."/>
            <person name="Fang X."/>
            <person name="Hall R.S."/>
            <person name="Hofmann A."/>
            <person name="Sternberg P.W."/>
            <person name="Jex A.R."/>
            <person name="Gasser R.B."/>
        </authorList>
    </citation>
    <scope>NUCLEOTIDE SEQUENCE [LARGE SCALE GENOMIC DNA]</scope>
    <source>
        <strain evidence="13">PN_DK_2014</strain>
    </source>
</reference>
<organism evidence="13 14">
    <name type="scientific">Toxocara canis</name>
    <name type="common">Canine roundworm</name>
    <dbReference type="NCBI Taxonomy" id="6265"/>
    <lineage>
        <taxon>Eukaryota</taxon>
        <taxon>Metazoa</taxon>
        <taxon>Ecdysozoa</taxon>
        <taxon>Nematoda</taxon>
        <taxon>Chromadorea</taxon>
        <taxon>Rhabditida</taxon>
        <taxon>Spirurina</taxon>
        <taxon>Ascaridomorpha</taxon>
        <taxon>Ascaridoidea</taxon>
        <taxon>Toxocaridae</taxon>
        <taxon>Toxocara</taxon>
    </lineage>
</organism>
<feature type="short sequence motif" description="GXGXXG" evidence="9">
    <location>
        <begin position="1053"/>
        <end position="1058"/>
    </location>
</feature>
<dbReference type="Pfam" id="PF00027">
    <property type="entry name" value="cNMP_binding"/>
    <property type="match status" value="2"/>
</dbReference>
<feature type="region of interest" description="Disordered" evidence="10">
    <location>
        <begin position="109"/>
        <end position="140"/>
    </location>
</feature>
<evidence type="ECO:0000259" key="11">
    <source>
        <dbReference type="PROSITE" id="PS50042"/>
    </source>
</evidence>
<dbReference type="Pfam" id="PF01734">
    <property type="entry name" value="Patatin"/>
    <property type="match status" value="1"/>
</dbReference>
<dbReference type="GO" id="GO:0004622">
    <property type="term" value="F:phosphatidylcholine lysophospholipase activity"/>
    <property type="evidence" value="ECO:0007669"/>
    <property type="project" value="InterPro"/>
</dbReference>
<dbReference type="FunFam" id="3.40.1090.10:FF:000001">
    <property type="entry name" value="neuropathy target esterase isoform X2"/>
    <property type="match status" value="1"/>
</dbReference>
<dbReference type="InterPro" id="IPR014710">
    <property type="entry name" value="RmlC-like_jellyroll"/>
</dbReference>
<comment type="caution">
    <text evidence="13">The sequence shown here is derived from an EMBL/GenBank/DDBJ whole genome shotgun (WGS) entry which is preliminary data.</text>
</comment>
<evidence type="ECO:0000256" key="4">
    <source>
        <dbReference type="ARBA" id="ARBA00022801"/>
    </source>
</evidence>
<dbReference type="InterPro" id="IPR001423">
    <property type="entry name" value="LysoPLipase_patatin_CS"/>
</dbReference>
<evidence type="ECO:0000256" key="6">
    <source>
        <dbReference type="ARBA" id="ARBA00022989"/>
    </source>
</evidence>
<evidence type="ECO:0000256" key="7">
    <source>
        <dbReference type="ARBA" id="ARBA00023098"/>
    </source>
</evidence>
<comment type="similarity">
    <text evidence="2">Belongs to the NTE family.</text>
</comment>
<keyword evidence="14" id="KW-1185">Reference proteome</keyword>
<keyword evidence="7 9" id="KW-0443">Lipid metabolism</keyword>
<feature type="short sequence motif" description="DGA/G" evidence="9">
    <location>
        <begin position="1200"/>
        <end position="1202"/>
    </location>
</feature>